<accession>A0A418Q342</accession>
<name>A0A418Q342_9SPHN</name>
<evidence type="ECO:0000313" key="1">
    <source>
        <dbReference type="EMBL" id="RIX32339.1"/>
    </source>
</evidence>
<dbReference type="Proteomes" id="UP000285023">
    <property type="component" value="Unassembled WGS sequence"/>
</dbReference>
<dbReference type="AlphaFoldDB" id="A0A418Q342"/>
<comment type="caution">
    <text evidence="1">The sequence shown here is derived from an EMBL/GenBank/DDBJ whole genome shotgun (WGS) entry which is preliminary data.</text>
</comment>
<keyword evidence="2" id="KW-1185">Reference proteome</keyword>
<dbReference type="RefSeq" id="WP_119532185.1">
    <property type="nucleotide sequence ID" value="NZ_QXTF01000001.1"/>
</dbReference>
<dbReference type="OrthoDB" id="7583863at2"/>
<gene>
    <name evidence="1" type="ORF">D3M59_05150</name>
</gene>
<protein>
    <submittedName>
        <fullName evidence="1">Uncharacterized protein</fullName>
    </submittedName>
</protein>
<organism evidence="1 2">
    <name type="scientific">Sphingomonas edaphi</name>
    <dbReference type="NCBI Taxonomy" id="2315689"/>
    <lineage>
        <taxon>Bacteria</taxon>
        <taxon>Pseudomonadati</taxon>
        <taxon>Pseudomonadota</taxon>
        <taxon>Alphaproteobacteria</taxon>
        <taxon>Sphingomonadales</taxon>
        <taxon>Sphingomonadaceae</taxon>
        <taxon>Sphingomonas</taxon>
    </lineage>
</organism>
<proteinExistence type="predicted"/>
<reference evidence="1 2" key="1">
    <citation type="submission" date="2018-09" db="EMBL/GenBank/DDBJ databases">
        <title>Sphingomonas sp. DAC4.</title>
        <authorList>
            <person name="Seo T."/>
        </authorList>
    </citation>
    <scope>NUCLEOTIDE SEQUENCE [LARGE SCALE GENOMIC DNA]</scope>
    <source>
        <strain evidence="1 2">DAC4</strain>
    </source>
</reference>
<sequence>MRAVLLILILAVVAIIAAIQTGLLNISQTRPATAPTVEASDGAIRAKAGQAPAFEVETGSVGIGTREANVAVPEVQVKRGETTVKVPAVEVRRPADEANQNAAR</sequence>
<dbReference type="EMBL" id="QXTF01000001">
    <property type="protein sequence ID" value="RIX32339.1"/>
    <property type="molecule type" value="Genomic_DNA"/>
</dbReference>
<evidence type="ECO:0000313" key="2">
    <source>
        <dbReference type="Proteomes" id="UP000285023"/>
    </source>
</evidence>